<proteinExistence type="predicted"/>
<evidence type="ECO:0000313" key="3">
    <source>
        <dbReference type="Proteomes" id="UP000199202"/>
    </source>
</evidence>
<sequence>MPGAAPAQAPEAGSDLTHTQERRAPIKDDHAGHPLALVAGRARPPASERADDQGPQRGEVPLGQGVNLIDDLPSAVHPLGALAAQAEDALAWAGRAGDYLYAYVLPD</sequence>
<dbReference type="AlphaFoldDB" id="A0A1G9QYW3"/>
<protein>
    <submittedName>
        <fullName evidence="2">Uncharacterized protein</fullName>
    </submittedName>
</protein>
<name>A0A1G9QYW3_9ACTN</name>
<keyword evidence="3" id="KW-1185">Reference proteome</keyword>
<feature type="compositionally biased region" description="Basic and acidic residues" evidence="1">
    <location>
        <begin position="18"/>
        <end position="32"/>
    </location>
</feature>
<gene>
    <name evidence="2" type="ORF">SAMN05421869_13763</name>
</gene>
<accession>A0A1G9QYW3</accession>
<feature type="region of interest" description="Disordered" evidence="1">
    <location>
        <begin position="1"/>
        <end position="66"/>
    </location>
</feature>
<organism evidence="2 3">
    <name type="scientific">Nonomuraea jiangxiensis</name>
    <dbReference type="NCBI Taxonomy" id="633440"/>
    <lineage>
        <taxon>Bacteria</taxon>
        <taxon>Bacillati</taxon>
        <taxon>Actinomycetota</taxon>
        <taxon>Actinomycetes</taxon>
        <taxon>Streptosporangiales</taxon>
        <taxon>Streptosporangiaceae</taxon>
        <taxon>Nonomuraea</taxon>
    </lineage>
</organism>
<reference evidence="2 3" key="1">
    <citation type="submission" date="2016-10" db="EMBL/GenBank/DDBJ databases">
        <authorList>
            <person name="de Groot N.N."/>
        </authorList>
    </citation>
    <scope>NUCLEOTIDE SEQUENCE [LARGE SCALE GENOMIC DNA]</scope>
    <source>
        <strain evidence="2 3">CGMCC 4.6533</strain>
    </source>
</reference>
<evidence type="ECO:0000313" key="2">
    <source>
        <dbReference type="EMBL" id="SDM16232.1"/>
    </source>
</evidence>
<dbReference type="STRING" id="633440.SAMN05421869_13763"/>
<feature type="compositionally biased region" description="Low complexity" evidence="1">
    <location>
        <begin position="1"/>
        <end position="13"/>
    </location>
</feature>
<dbReference type="EMBL" id="FNDJ01000037">
    <property type="protein sequence ID" value="SDM16232.1"/>
    <property type="molecule type" value="Genomic_DNA"/>
</dbReference>
<dbReference type="Proteomes" id="UP000199202">
    <property type="component" value="Unassembled WGS sequence"/>
</dbReference>
<evidence type="ECO:0000256" key="1">
    <source>
        <dbReference type="SAM" id="MobiDB-lite"/>
    </source>
</evidence>